<dbReference type="GO" id="GO:0047372">
    <property type="term" value="F:monoacylglycerol lipase activity"/>
    <property type="evidence" value="ECO:0007669"/>
    <property type="project" value="UniProtKB-EC"/>
</dbReference>
<keyword evidence="2" id="KW-0378">Hydrolase</keyword>
<organism evidence="2">
    <name type="scientific">Davidia involucrata</name>
    <name type="common">Dove tree</name>
    <dbReference type="NCBI Taxonomy" id="16924"/>
    <lineage>
        <taxon>Eukaryota</taxon>
        <taxon>Viridiplantae</taxon>
        <taxon>Streptophyta</taxon>
        <taxon>Embryophyta</taxon>
        <taxon>Tracheophyta</taxon>
        <taxon>Spermatophyta</taxon>
        <taxon>Magnoliopsida</taxon>
        <taxon>eudicotyledons</taxon>
        <taxon>Gunneridae</taxon>
        <taxon>Pentapetalae</taxon>
        <taxon>asterids</taxon>
        <taxon>Cornales</taxon>
        <taxon>Nyssaceae</taxon>
        <taxon>Davidia</taxon>
    </lineage>
</organism>
<dbReference type="PRINTS" id="PR00111">
    <property type="entry name" value="ABHYDROLASE"/>
</dbReference>
<accession>A0A5B7BRX0</accession>
<dbReference type="Gene3D" id="3.40.50.1820">
    <property type="entry name" value="alpha/beta hydrolase"/>
    <property type="match status" value="1"/>
</dbReference>
<dbReference type="InterPro" id="IPR000073">
    <property type="entry name" value="AB_hydrolase_1"/>
</dbReference>
<dbReference type="FunFam" id="3.40.50.1820:FF:000036">
    <property type="entry name" value="Alpha/beta-Hydrolases superfamily protein"/>
    <property type="match status" value="1"/>
</dbReference>
<feature type="domain" description="Serine aminopeptidase S33" evidence="1">
    <location>
        <begin position="34"/>
        <end position="272"/>
    </location>
</feature>
<dbReference type="SUPFAM" id="SSF53474">
    <property type="entry name" value="alpha/beta-Hydrolases"/>
    <property type="match status" value="1"/>
</dbReference>
<reference evidence="2" key="1">
    <citation type="submission" date="2019-08" db="EMBL/GenBank/DDBJ databases">
        <title>Reference gene set and small RNA set construction with multiple tissues from Davidia involucrata Baill.</title>
        <authorList>
            <person name="Yang H."/>
            <person name="Zhou C."/>
            <person name="Li G."/>
            <person name="Wang J."/>
            <person name="Gao P."/>
            <person name="Wang M."/>
            <person name="Wang R."/>
            <person name="Zhao Y."/>
        </authorList>
    </citation>
    <scope>NUCLEOTIDE SEQUENCE</scope>
    <source>
        <tissue evidence="2">Mixed with DoveR01_LX</tissue>
    </source>
</reference>
<evidence type="ECO:0000259" key="1">
    <source>
        <dbReference type="Pfam" id="PF12146"/>
    </source>
</evidence>
<dbReference type="InterPro" id="IPR022742">
    <property type="entry name" value="Hydrolase_4"/>
</dbReference>
<gene>
    <name evidence="2" type="ORF">Din_040980</name>
</gene>
<name>A0A5B7BRX0_DAVIN</name>
<protein>
    <submittedName>
        <fullName evidence="2">Putative caffeoylshikimate esterase-like</fullName>
        <ecNumber evidence="2">3.1.1.23</ecNumber>
    </submittedName>
</protein>
<evidence type="ECO:0000313" key="2">
    <source>
        <dbReference type="EMBL" id="MPA71539.1"/>
    </source>
</evidence>
<proteinExistence type="predicted"/>
<dbReference type="AlphaFoldDB" id="A0A5B7BRX0"/>
<dbReference type="InterPro" id="IPR029058">
    <property type="entry name" value="AB_hydrolase_fold"/>
</dbReference>
<dbReference type="Pfam" id="PF12146">
    <property type="entry name" value="Hydrolase_4"/>
    <property type="match status" value="1"/>
</dbReference>
<sequence>MAGEIGSIRYEEEFISNSRGMKLFTCRWLPESRKPKALIFLCHGYAMECSISMRGTGTRLAKAGYAVYGMDYEGHGKSSGLQGYIPCFDDLVTDCSDHFTSISERKENMKKLRIVMGESMGGAVALLLHRKKPAYWDGAVLVAPMCKIADDLRPHPLVFNVLTKLCWIIPKWKIIPTPDIIDFAFRQPEIRKEIRSNPCCYKGRPRLQTGYQLMTVSIDLEKRLQEVSLPFLIVHGEDDKVTDPSVSKLLYESASSSDKAFKLYPGMWHALTYGELPENTDTVFSDIVEWLDDKVASGNGRLEREQKHENDNLLKADS</sequence>
<dbReference type="InterPro" id="IPR051044">
    <property type="entry name" value="MAG_DAG_Lipase"/>
</dbReference>
<dbReference type="EC" id="3.1.1.23" evidence="2"/>
<dbReference type="PANTHER" id="PTHR11614">
    <property type="entry name" value="PHOSPHOLIPASE-RELATED"/>
    <property type="match status" value="1"/>
</dbReference>
<dbReference type="EMBL" id="GHES01040980">
    <property type="protein sequence ID" value="MPA71539.1"/>
    <property type="molecule type" value="Transcribed_RNA"/>
</dbReference>